<dbReference type="InterPro" id="IPR036390">
    <property type="entry name" value="WH_DNA-bd_sf"/>
</dbReference>
<feature type="domain" description="HTH lysR-type" evidence="5">
    <location>
        <begin position="1"/>
        <end position="58"/>
    </location>
</feature>
<dbReference type="GO" id="GO:0003700">
    <property type="term" value="F:DNA-binding transcription factor activity"/>
    <property type="evidence" value="ECO:0007669"/>
    <property type="project" value="InterPro"/>
</dbReference>
<dbReference type="PANTHER" id="PTHR30419">
    <property type="entry name" value="HTH-TYPE TRANSCRIPTIONAL REGULATOR YBHD"/>
    <property type="match status" value="1"/>
</dbReference>
<evidence type="ECO:0000256" key="4">
    <source>
        <dbReference type="ARBA" id="ARBA00023163"/>
    </source>
</evidence>
<dbReference type="InterPro" id="IPR005119">
    <property type="entry name" value="LysR_subst-bd"/>
</dbReference>
<accession>A0A192H139</accession>
<dbReference type="SUPFAM" id="SSF53850">
    <property type="entry name" value="Periplasmic binding protein-like II"/>
    <property type="match status" value="1"/>
</dbReference>
<dbReference type="OrthoDB" id="9803735at2"/>
<reference evidence="6 7" key="1">
    <citation type="submission" date="2016-03" db="EMBL/GenBank/DDBJ databases">
        <title>Pediococcus and Lactobacillus from brewery environment - whole genome sequencing and assembly.</title>
        <authorList>
            <person name="Behr J."/>
            <person name="Geissler A.J."/>
            <person name="Vogel R.F."/>
        </authorList>
    </citation>
    <scope>NUCLEOTIDE SEQUENCE [LARGE SCALE GENOMIC DNA]</scope>
    <source>
        <strain evidence="6 7">TMW 1.1989</strain>
    </source>
</reference>
<keyword evidence="7" id="KW-1185">Reference proteome</keyword>
<dbReference type="AlphaFoldDB" id="A0A192H139"/>
<dbReference type="GO" id="GO:0003677">
    <property type="term" value="F:DNA binding"/>
    <property type="evidence" value="ECO:0007669"/>
    <property type="project" value="UniProtKB-KW"/>
</dbReference>
<evidence type="ECO:0000313" key="6">
    <source>
        <dbReference type="EMBL" id="ANK61957.1"/>
    </source>
</evidence>
<dbReference type="Gene3D" id="3.40.190.290">
    <property type="match status" value="1"/>
</dbReference>
<evidence type="ECO:0000259" key="5">
    <source>
        <dbReference type="PROSITE" id="PS50931"/>
    </source>
</evidence>
<dbReference type="EMBL" id="CP014873">
    <property type="protein sequence ID" value="ANK61957.1"/>
    <property type="molecule type" value="Genomic_DNA"/>
</dbReference>
<protein>
    <submittedName>
        <fullName evidence="6">LysR family transcriptional regulator</fullName>
    </submittedName>
</protein>
<dbReference type="Pfam" id="PF00126">
    <property type="entry name" value="HTH_1"/>
    <property type="match status" value="1"/>
</dbReference>
<proteinExistence type="inferred from homology"/>
<evidence type="ECO:0000256" key="3">
    <source>
        <dbReference type="ARBA" id="ARBA00023125"/>
    </source>
</evidence>
<comment type="similarity">
    <text evidence="1">Belongs to the LysR transcriptional regulatory family.</text>
</comment>
<dbReference type="Gene3D" id="1.10.10.10">
    <property type="entry name" value="Winged helix-like DNA-binding domain superfamily/Winged helix DNA-binding domain"/>
    <property type="match status" value="1"/>
</dbReference>
<dbReference type="InterPro" id="IPR036388">
    <property type="entry name" value="WH-like_DNA-bd_sf"/>
</dbReference>
<organism evidence="6 7">
    <name type="scientific">Loigolactobacillus backii</name>
    <dbReference type="NCBI Taxonomy" id="375175"/>
    <lineage>
        <taxon>Bacteria</taxon>
        <taxon>Bacillati</taxon>
        <taxon>Bacillota</taxon>
        <taxon>Bacilli</taxon>
        <taxon>Lactobacillales</taxon>
        <taxon>Lactobacillaceae</taxon>
        <taxon>Loigolactobacillus</taxon>
    </lineage>
</organism>
<evidence type="ECO:0000256" key="1">
    <source>
        <dbReference type="ARBA" id="ARBA00009437"/>
    </source>
</evidence>
<dbReference type="Proteomes" id="UP000078582">
    <property type="component" value="Chromosome"/>
</dbReference>
<keyword evidence="4" id="KW-0804">Transcription</keyword>
<evidence type="ECO:0000256" key="2">
    <source>
        <dbReference type="ARBA" id="ARBA00023015"/>
    </source>
</evidence>
<dbReference type="InterPro" id="IPR050950">
    <property type="entry name" value="HTH-type_LysR_regulators"/>
</dbReference>
<keyword evidence="3" id="KW-0238">DNA-binding</keyword>
<dbReference type="Pfam" id="PF03466">
    <property type="entry name" value="LysR_substrate"/>
    <property type="match status" value="1"/>
</dbReference>
<sequence length="309" mass="35120">MNLRHLIFFRELAHTQYMAKAAENLNISQPSLSYAISHLEQELGAPLFEKDGRNIKLTSFGKIYLEFVQRGLTELDHGQALIGQLLNVNEGHIHLGFTYTLGQRLVPELVTEFQKDQANQQITFSFAQGNTVQLLTDLLDEQYDFVLSSYVAAIGDQNLRNKLTFTPIVQQEIVLAVPNDHPLASRTTVSLNEIQNYPLIYFSKNSGLRSLLDNLLKTANVKPNIRCEIEEDHTIIGFVQYGYGIALVPNLPQLDHSLVHIVHIKESSATHQIYLVLKNNHFSPPSSSRFQNFVENYCQKNFTAKKRLI</sequence>
<dbReference type="GO" id="GO:0005829">
    <property type="term" value="C:cytosol"/>
    <property type="evidence" value="ECO:0007669"/>
    <property type="project" value="TreeGrafter"/>
</dbReference>
<dbReference type="GeneID" id="42981352"/>
<dbReference type="InterPro" id="IPR000847">
    <property type="entry name" value="LysR_HTH_N"/>
</dbReference>
<evidence type="ECO:0000313" key="7">
    <source>
        <dbReference type="Proteomes" id="UP000078582"/>
    </source>
</evidence>
<dbReference type="RefSeq" id="WP_068279271.1">
    <property type="nucleotide sequence ID" value="NZ_CP014873.1"/>
</dbReference>
<dbReference type="FunFam" id="1.10.10.10:FF:000001">
    <property type="entry name" value="LysR family transcriptional regulator"/>
    <property type="match status" value="1"/>
</dbReference>
<dbReference type="PANTHER" id="PTHR30419:SF28">
    <property type="entry name" value="HTH-TYPE TRANSCRIPTIONAL REGULATOR BSDA"/>
    <property type="match status" value="1"/>
</dbReference>
<dbReference type="STRING" id="375175.AYR53_03740"/>
<dbReference type="PRINTS" id="PR00039">
    <property type="entry name" value="HTHLYSR"/>
</dbReference>
<gene>
    <name evidence="6" type="ORF">AYR53_03740</name>
</gene>
<keyword evidence="2" id="KW-0805">Transcription regulation</keyword>
<dbReference type="SUPFAM" id="SSF46785">
    <property type="entry name" value="Winged helix' DNA-binding domain"/>
    <property type="match status" value="1"/>
</dbReference>
<name>A0A192H139_9LACO</name>
<dbReference type="CDD" id="cd08434">
    <property type="entry name" value="PBP2_GltC_like"/>
    <property type="match status" value="1"/>
</dbReference>
<dbReference type="PROSITE" id="PS50931">
    <property type="entry name" value="HTH_LYSR"/>
    <property type="match status" value="1"/>
</dbReference>